<dbReference type="Proteomes" id="UP000887574">
    <property type="component" value="Unplaced"/>
</dbReference>
<feature type="domain" description="DOMON" evidence="1">
    <location>
        <begin position="16"/>
        <end position="71"/>
    </location>
</feature>
<accession>A0A915EQU3</accession>
<dbReference type="AlphaFoldDB" id="A0A915EQU3"/>
<dbReference type="WBParaSite" id="jg8378">
    <property type="protein sequence ID" value="jg8378"/>
    <property type="gene ID" value="jg8378"/>
</dbReference>
<name>A0A915EQU3_9BILA</name>
<evidence type="ECO:0000259" key="1">
    <source>
        <dbReference type="PROSITE" id="PS50836"/>
    </source>
</evidence>
<dbReference type="Pfam" id="PF03351">
    <property type="entry name" value="DOMON"/>
    <property type="match status" value="1"/>
</dbReference>
<protein>
    <submittedName>
        <fullName evidence="3">DOMON domain-containing protein</fullName>
    </submittedName>
</protein>
<sequence length="71" mass="7996">MDNGAGPLTAKNSSDCDYKISWTFSRRVRNPSDFFLESKVPPNWWTGVGFSSTGSMHDVDMIVSRVEMGEY</sequence>
<evidence type="ECO:0000313" key="2">
    <source>
        <dbReference type="Proteomes" id="UP000887574"/>
    </source>
</evidence>
<dbReference type="PROSITE" id="PS50836">
    <property type="entry name" value="DOMON"/>
    <property type="match status" value="1"/>
</dbReference>
<evidence type="ECO:0000313" key="3">
    <source>
        <dbReference type="WBParaSite" id="jg8378"/>
    </source>
</evidence>
<organism evidence="2 3">
    <name type="scientific">Ditylenchus dipsaci</name>
    <dbReference type="NCBI Taxonomy" id="166011"/>
    <lineage>
        <taxon>Eukaryota</taxon>
        <taxon>Metazoa</taxon>
        <taxon>Ecdysozoa</taxon>
        <taxon>Nematoda</taxon>
        <taxon>Chromadorea</taxon>
        <taxon>Rhabditida</taxon>
        <taxon>Tylenchina</taxon>
        <taxon>Tylenchomorpha</taxon>
        <taxon>Sphaerularioidea</taxon>
        <taxon>Anguinidae</taxon>
        <taxon>Anguininae</taxon>
        <taxon>Ditylenchus</taxon>
    </lineage>
</organism>
<proteinExistence type="predicted"/>
<keyword evidence="2" id="KW-1185">Reference proteome</keyword>
<dbReference type="InterPro" id="IPR005018">
    <property type="entry name" value="DOMON_domain"/>
</dbReference>
<reference evidence="3" key="1">
    <citation type="submission" date="2022-11" db="UniProtKB">
        <authorList>
            <consortium name="WormBaseParasite"/>
        </authorList>
    </citation>
    <scope>IDENTIFICATION</scope>
</reference>